<dbReference type="NCBIfam" id="TIGR00877">
    <property type="entry name" value="purD"/>
    <property type="match status" value="1"/>
</dbReference>
<dbReference type="Pfam" id="PF02843">
    <property type="entry name" value="GARS_C"/>
    <property type="match status" value="1"/>
</dbReference>
<comment type="caution">
    <text evidence="17">The sequence shown here is derived from an EMBL/GenBank/DDBJ whole genome shotgun (WGS) entry which is preliminary data.</text>
</comment>
<keyword evidence="9 15" id="KW-0067">ATP-binding</keyword>
<dbReference type="InterPro" id="IPR000115">
    <property type="entry name" value="PRibGlycinamide_synth"/>
</dbReference>
<gene>
    <name evidence="14 17" type="primary">purD</name>
    <name evidence="17" type="ORF">AN618_00470</name>
</gene>
<evidence type="ECO:0000256" key="3">
    <source>
        <dbReference type="ARBA" id="ARBA00005174"/>
    </source>
</evidence>
<dbReference type="Pfam" id="PF01071">
    <property type="entry name" value="GARS_A"/>
    <property type="match status" value="1"/>
</dbReference>
<comment type="cofactor">
    <cofactor evidence="2">
        <name>Mg(2+)</name>
        <dbReference type="ChEBI" id="CHEBI:18420"/>
    </cofactor>
</comment>
<evidence type="ECO:0000256" key="10">
    <source>
        <dbReference type="ARBA" id="ARBA00023211"/>
    </source>
</evidence>
<dbReference type="PROSITE" id="PS50975">
    <property type="entry name" value="ATP_GRASP"/>
    <property type="match status" value="1"/>
</dbReference>
<evidence type="ECO:0000256" key="9">
    <source>
        <dbReference type="ARBA" id="ARBA00022840"/>
    </source>
</evidence>
<dbReference type="InterPro" id="IPR020560">
    <property type="entry name" value="PRibGlycinamide_synth_C-dom"/>
</dbReference>
<comment type="catalytic activity">
    <reaction evidence="14">
        <text>5-phospho-beta-D-ribosylamine + glycine + ATP = N(1)-(5-phospho-beta-D-ribosyl)glycinamide + ADP + phosphate + H(+)</text>
        <dbReference type="Rhea" id="RHEA:17453"/>
        <dbReference type="ChEBI" id="CHEBI:15378"/>
        <dbReference type="ChEBI" id="CHEBI:30616"/>
        <dbReference type="ChEBI" id="CHEBI:43474"/>
        <dbReference type="ChEBI" id="CHEBI:57305"/>
        <dbReference type="ChEBI" id="CHEBI:58681"/>
        <dbReference type="ChEBI" id="CHEBI:143788"/>
        <dbReference type="ChEBI" id="CHEBI:456216"/>
        <dbReference type="EC" id="6.3.4.13"/>
    </reaction>
</comment>
<dbReference type="PANTHER" id="PTHR43472:SF1">
    <property type="entry name" value="PHOSPHORIBOSYLAMINE--GLYCINE LIGASE, CHLOROPLASTIC"/>
    <property type="match status" value="1"/>
</dbReference>
<comment type="cofactor">
    <cofactor evidence="1">
        <name>Mn(2+)</name>
        <dbReference type="ChEBI" id="CHEBI:29035"/>
    </cofactor>
</comment>
<dbReference type="GO" id="GO:0005524">
    <property type="term" value="F:ATP binding"/>
    <property type="evidence" value="ECO:0007669"/>
    <property type="project" value="UniProtKB-UniRule"/>
</dbReference>
<dbReference type="PATRIC" id="fig|520764.3.peg.51"/>
<dbReference type="OrthoDB" id="9807240at2"/>
<dbReference type="GO" id="GO:0004637">
    <property type="term" value="F:phosphoribosylamine-glycine ligase activity"/>
    <property type="evidence" value="ECO:0007669"/>
    <property type="project" value="UniProtKB-UniRule"/>
</dbReference>
<evidence type="ECO:0000256" key="15">
    <source>
        <dbReference type="PROSITE-ProRule" id="PRU00409"/>
    </source>
</evidence>
<accession>A0A140LDT4</accession>
<feature type="domain" description="ATP-grasp" evidence="16">
    <location>
        <begin position="107"/>
        <end position="313"/>
    </location>
</feature>
<dbReference type="SMART" id="SM01210">
    <property type="entry name" value="GARS_C"/>
    <property type="match status" value="1"/>
</dbReference>
<evidence type="ECO:0000256" key="14">
    <source>
        <dbReference type="HAMAP-Rule" id="MF_00138"/>
    </source>
</evidence>
<name>A0A140LDT4_9FIRM</name>
<proteinExistence type="inferred from homology"/>
<evidence type="ECO:0000256" key="7">
    <source>
        <dbReference type="ARBA" id="ARBA00022741"/>
    </source>
</evidence>
<evidence type="ECO:0000256" key="6">
    <source>
        <dbReference type="ARBA" id="ARBA00022723"/>
    </source>
</evidence>
<organism evidence="17 18">
    <name type="scientific">Fervidicola ferrireducens</name>
    <dbReference type="NCBI Taxonomy" id="520764"/>
    <lineage>
        <taxon>Bacteria</taxon>
        <taxon>Bacillati</taxon>
        <taxon>Bacillota</taxon>
        <taxon>Clostridia</taxon>
        <taxon>Thermosediminibacterales</taxon>
        <taxon>Thermosediminibacteraceae</taxon>
        <taxon>Fervidicola</taxon>
    </lineage>
</organism>
<dbReference type="Gene3D" id="3.30.470.20">
    <property type="entry name" value="ATP-grasp fold, B domain"/>
    <property type="match status" value="1"/>
</dbReference>
<evidence type="ECO:0000256" key="5">
    <source>
        <dbReference type="ARBA" id="ARBA00022598"/>
    </source>
</evidence>
<dbReference type="InterPro" id="IPR016185">
    <property type="entry name" value="PreATP-grasp_dom_sf"/>
</dbReference>
<dbReference type="UniPathway" id="UPA00074">
    <property type="reaction ID" value="UER00125"/>
</dbReference>
<keyword evidence="7 15" id="KW-0547">Nucleotide-binding</keyword>
<comment type="pathway">
    <text evidence="3 14">Purine metabolism; IMP biosynthesis via de novo pathway; N(1)-(5-phospho-D-ribosyl)glycinamide from 5-phospho-alpha-D-ribose 1-diphosphate: step 2/2.</text>
</comment>
<dbReference type="PROSITE" id="PS00184">
    <property type="entry name" value="GARS"/>
    <property type="match status" value="1"/>
</dbReference>
<dbReference type="GO" id="GO:0009113">
    <property type="term" value="P:purine nucleobase biosynthetic process"/>
    <property type="evidence" value="ECO:0007669"/>
    <property type="project" value="InterPro"/>
</dbReference>
<dbReference type="HAMAP" id="MF_00138">
    <property type="entry name" value="GARS"/>
    <property type="match status" value="1"/>
</dbReference>
<dbReference type="InterPro" id="IPR020559">
    <property type="entry name" value="PRibGlycinamide_synth_CS"/>
</dbReference>
<dbReference type="InterPro" id="IPR020562">
    <property type="entry name" value="PRibGlycinamide_synth_N"/>
</dbReference>
<dbReference type="Gene3D" id="3.40.50.20">
    <property type="match status" value="1"/>
</dbReference>
<keyword evidence="10" id="KW-0464">Manganese</keyword>
<evidence type="ECO:0000313" key="17">
    <source>
        <dbReference type="EMBL" id="KXG78709.1"/>
    </source>
</evidence>
<dbReference type="Pfam" id="PF02844">
    <property type="entry name" value="GARS_N"/>
    <property type="match status" value="1"/>
</dbReference>
<evidence type="ECO:0000256" key="8">
    <source>
        <dbReference type="ARBA" id="ARBA00022755"/>
    </source>
</evidence>
<dbReference type="SMART" id="SM01209">
    <property type="entry name" value="GARS_A"/>
    <property type="match status" value="1"/>
</dbReference>
<dbReference type="InterPro" id="IPR011761">
    <property type="entry name" value="ATP-grasp"/>
</dbReference>
<evidence type="ECO:0000259" key="16">
    <source>
        <dbReference type="PROSITE" id="PS50975"/>
    </source>
</evidence>
<protein>
    <recommendedName>
        <fullName evidence="4 14">Phosphoribosylamine--glycine ligase</fullName>
        <ecNumber evidence="4 14">6.3.4.13</ecNumber>
    </recommendedName>
    <alternativeName>
        <fullName evidence="14">GARS</fullName>
    </alternativeName>
    <alternativeName>
        <fullName evidence="12 14">Glycinamide ribonucleotide synthetase</fullName>
    </alternativeName>
    <alternativeName>
        <fullName evidence="13 14">Phosphoribosylglycinamide synthetase</fullName>
    </alternativeName>
</protein>
<evidence type="ECO:0000256" key="4">
    <source>
        <dbReference type="ARBA" id="ARBA00013255"/>
    </source>
</evidence>
<dbReference type="FunFam" id="3.40.50.20:FF:000006">
    <property type="entry name" value="Phosphoribosylamine--glycine ligase, chloroplastic"/>
    <property type="match status" value="1"/>
</dbReference>
<dbReference type="Gene3D" id="3.30.1490.20">
    <property type="entry name" value="ATP-grasp fold, A domain"/>
    <property type="match status" value="1"/>
</dbReference>
<reference evidence="17 18" key="1">
    <citation type="submission" date="2015-12" db="EMBL/GenBank/DDBJ databases">
        <title>Draft genome sequnece of Fervidicola ferrireducens strain Y170.</title>
        <authorList>
            <person name="Patel B.K."/>
        </authorList>
    </citation>
    <scope>NUCLEOTIDE SEQUENCE [LARGE SCALE GENOMIC DNA]</scope>
    <source>
        <strain evidence="17 18">Y170</strain>
    </source>
</reference>
<dbReference type="STRING" id="520764.AN618_00470"/>
<evidence type="ECO:0000256" key="13">
    <source>
        <dbReference type="ARBA" id="ARBA00042864"/>
    </source>
</evidence>
<evidence type="ECO:0000256" key="2">
    <source>
        <dbReference type="ARBA" id="ARBA00001946"/>
    </source>
</evidence>
<dbReference type="FunFam" id="3.30.1490.20:FF:000006">
    <property type="entry name" value="phosphoribosylamine--glycine ligase, chloroplastic-like"/>
    <property type="match status" value="1"/>
</dbReference>
<dbReference type="InterPro" id="IPR037123">
    <property type="entry name" value="PRibGlycinamide_synth_C_sf"/>
</dbReference>
<dbReference type="FunFam" id="3.90.600.10:FF:000001">
    <property type="entry name" value="Trifunctional purine biosynthetic protein adenosine-3"/>
    <property type="match status" value="1"/>
</dbReference>
<dbReference type="InterPro" id="IPR020561">
    <property type="entry name" value="PRibGlycinamid_synth_ATP-grasp"/>
</dbReference>
<keyword evidence="18" id="KW-1185">Reference proteome</keyword>
<dbReference type="RefSeq" id="WP_066350596.1">
    <property type="nucleotide sequence ID" value="NZ_LOED01000001.1"/>
</dbReference>
<dbReference type="InterPro" id="IPR011054">
    <property type="entry name" value="Rudment_hybrid_motif"/>
</dbReference>
<dbReference type="EC" id="6.3.4.13" evidence="4 14"/>
<dbReference type="FunCoup" id="A0A140LDT4">
    <property type="interactions" value="351"/>
</dbReference>
<dbReference type="SUPFAM" id="SSF56059">
    <property type="entry name" value="Glutathione synthetase ATP-binding domain-like"/>
    <property type="match status" value="1"/>
</dbReference>
<evidence type="ECO:0000256" key="1">
    <source>
        <dbReference type="ARBA" id="ARBA00001936"/>
    </source>
</evidence>
<keyword evidence="5 14" id="KW-0436">Ligase</keyword>
<dbReference type="InParanoid" id="A0A140LDT4"/>
<dbReference type="GO" id="GO:0046872">
    <property type="term" value="F:metal ion binding"/>
    <property type="evidence" value="ECO:0007669"/>
    <property type="project" value="UniProtKB-KW"/>
</dbReference>
<evidence type="ECO:0000256" key="12">
    <source>
        <dbReference type="ARBA" id="ARBA00042242"/>
    </source>
</evidence>
<dbReference type="PANTHER" id="PTHR43472">
    <property type="entry name" value="PHOSPHORIBOSYLAMINE--GLYCINE LIGASE"/>
    <property type="match status" value="1"/>
</dbReference>
<dbReference type="FunFam" id="3.30.470.20:FF:000018">
    <property type="entry name" value="Trifunctional purine biosynthetic protein adenosine-3"/>
    <property type="match status" value="1"/>
</dbReference>
<evidence type="ECO:0000256" key="11">
    <source>
        <dbReference type="ARBA" id="ARBA00038345"/>
    </source>
</evidence>
<keyword evidence="6" id="KW-0479">Metal-binding</keyword>
<dbReference type="EMBL" id="LOED01000001">
    <property type="protein sequence ID" value="KXG78709.1"/>
    <property type="molecule type" value="Genomic_DNA"/>
</dbReference>
<dbReference type="Gene3D" id="3.90.600.10">
    <property type="entry name" value="Phosphoribosylglycinamide synthetase, C-terminal domain"/>
    <property type="match status" value="1"/>
</dbReference>
<dbReference type="SUPFAM" id="SSF52440">
    <property type="entry name" value="PreATP-grasp domain"/>
    <property type="match status" value="1"/>
</dbReference>
<dbReference type="SUPFAM" id="SSF51246">
    <property type="entry name" value="Rudiment single hybrid motif"/>
    <property type="match status" value="1"/>
</dbReference>
<dbReference type="Proteomes" id="UP000070427">
    <property type="component" value="Unassembled WGS sequence"/>
</dbReference>
<comment type="similarity">
    <text evidence="11 14">Belongs to the GARS family.</text>
</comment>
<dbReference type="AlphaFoldDB" id="A0A140LDT4"/>
<keyword evidence="8 14" id="KW-0658">Purine biosynthesis</keyword>
<sequence length="423" mass="45984">MKVLVVGGGGREHALVWKIAQSPYVKKIYSAPGNAGISELAECVDIKAEDIEKIADFAEKEGIDLTVVGPEAPLVEGIVDEFEKRKLKIFGPNKAAAQIEGSKVFAKNLMKRYGIPTAEYEVFDDYEKALRYVENSNIPIVVKAEGLAAGKGVVVAKTREEAKNAIKAMMKDGVFGKAGRRIVIEEFLEGREVTVMAFCDGKTAKIMESSRDYKRVFDGDEGPNTGGMGAVSPAYYYTDDVSEYVRKNIIQKTLEAMEKEGAPFKGVLYAGLMLTSKGPKVLEFNCRFGDPETQSVLPRLNTDLVEIIIKVLEGRLSEADIEWSKEKAVCVVLASGGYPGAFEKGKEVTGIEDAEKEGAVVFHAGTALKDGKVVTAGGRVLGVTALGKTEEEARDNAYRAASKIYFEGMHFRKDIGKVIKPQA</sequence>
<evidence type="ECO:0000313" key="18">
    <source>
        <dbReference type="Proteomes" id="UP000070427"/>
    </source>
</evidence>
<dbReference type="GO" id="GO:0006189">
    <property type="term" value="P:'de novo' IMP biosynthetic process"/>
    <property type="evidence" value="ECO:0007669"/>
    <property type="project" value="UniProtKB-UniRule"/>
</dbReference>
<dbReference type="InterPro" id="IPR013815">
    <property type="entry name" value="ATP_grasp_subdomain_1"/>
</dbReference>